<dbReference type="EMBL" id="NMUL01000060">
    <property type="protein sequence ID" value="OXM60452.1"/>
    <property type="molecule type" value="Genomic_DNA"/>
</dbReference>
<dbReference type="Pfam" id="PF00067">
    <property type="entry name" value="p450"/>
    <property type="match status" value="1"/>
</dbReference>
<evidence type="ECO:0000256" key="3">
    <source>
        <dbReference type="ARBA" id="ARBA00022617"/>
    </source>
</evidence>
<dbReference type="PROSITE" id="PS00086">
    <property type="entry name" value="CYTOCHROME_P450"/>
    <property type="match status" value="1"/>
</dbReference>
<protein>
    <submittedName>
        <fullName evidence="10">Cytochrome P450</fullName>
    </submittedName>
</protein>
<reference evidence="11" key="1">
    <citation type="submission" date="2017-07" db="EMBL/GenBank/DDBJ databases">
        <title>Comparative genome mining reveals phylogenetic distribution patterns of secondary metabolites in Amycolatopsis.</title>
        <authorList>
            <person name="Adamek M."/>
            <person name="Alanjary M."/>
            <person name="Sales-Ortells H."/>
            <person name="Goodfellow M."/>
            <person name="Bull A.T."/>
            <person name="Kalinowski J."/>
            <person name="Ziemert N."/>
        </authorList>
    </citation>
    <scope>NUCLEOTIDE SEQUENCE [LARGE SCALE GENOMIC DNA]</scope>
    <source>
        <strain evidence="11">H5</strain>
    </source>
</reference>
<comment type="pathway">
    <text evidence="1">Antibiotic biosynthesis; vancomycin biosynthesis.</text>
</comment>
<evidence type="ECO:0000313" key="11">
    <source>
        <dbReference type="Proteomes" id="UP000215199"/>
    </source>
</evidence>
<evidence type="ECO:0000256" key="8">
    <source>
        <dbReference type="ARBA" id="ARBA00055433"/>
    </source>
</evidence>
<evidence type="ECO:0000256" key="9">
    <source>
        <dbReference type="RuleBase" id="RU000461"/>
    </source>
</evidence>
<dbReference type="GO" id="GO:0020037">
    <property type="term" value="F:heme binding"/>
    <property type="evidence" value="ECO:0007669"/>
    <property type="project" value="InterPro"/>
</dbReference>
<evidence type="ECO:0000256" key="5">
    <source>
        <dbReference type="ARBA" id="ARBA00023002"/>
    </source>
</evidence>
<keyword evidence="7 9" id="KW-0503">Monooxygenase</keyword>
<accession>A0A229SNR9</accession>
<dbReference type="InterPro" id="IPR001128">
    <property type="entry name" value="Cyt_P450"/>
</dbReference>
<proteinExistence type="inferred from homology"/>
<comment type="function">
    <text evidence="8">Involved in the coupling of aromatic side chains of the heptapeptide of vancomycin.</text>
</comment>
<name>A0A229SNR9_9PSEU</name>
<evidence type="ECO:0000313" key="10">
    <source>
        <dbReference type="EMBL" id="OXM60452.1"/>
    </source>
</evidence>
<dbReference type="PRINTS" id="PR00359">
    <property type="entry name" value="BP450"/>
</dbReference>
<evidence type="ECO:0000256" key="1">
    <source>
        <dbReference type="ARBA" id="ARBA00004660"/>
    </source>
</evidence>
<keyword evidence="5 9" id="KW-0560">Oxidoreductase</keyword>
<keyword evidence="11" id="KW-1185">Reference proteome</keyword>
<evidence type="ECO:0000256" key="7">
    <source>
        <dbReference type="ARBA" id="ARBA00023033"/>
    </source>
</evidence>
<dbReference type="GO" id="GO:0006707">
    <property type="term" value="P:cholesterol catabolic process"/>
    <property type="evidence" value="ECO:0007669"/>
    <property type="project" value="TreeGrafter"/>
</dbReference>
<keyword evidence="3 9" id="KW-0349">Heme</keyword>
<dbReference type="AlphaFoldDB" id="A0A229SNR9"/>
<evidence type="ECO:0000256" key="6">
    <source>
        <dbReference type="ARBA" id="ARBA00023004"/>
    </source>
</evidence>
<dbReference type="Gene3D" id="1.10.630.10">
    <property type="entry name" value="Cytochrome P450"/>
    <property type="match status" value="1"/>
</dbReference>
<dbReference type="Proteomes" id="UP000215199">
    <property type="component" value="Unassembled WGS sequence"/>
</dbReference>
<dbReference type="FunFam" id="1.10.630.10:FF:000018">
    <property type="entry name" value="Cytochrome P450 monooxygenase"/>
    <property type="match status" value="1"/>
</dbReference>
<evidence type="ECO:0000256" key="4">
    <source>
        <dbReference type="ARBA" id="ARBA00022723"/>
    </source>
</evidence>
<comment type="similarity">
    <text evidence="2 9">Belongs to the cytochrome P450 family.</text>
</comment>
<comment type="caution">
    <text evidence="10">The sequence shown here is derived from an EMBL/GenBank/DDBJ whole genome shotgun (WGS) entry which is preliminary data.</text>
</comment>
<dbReference type="InterPro" id="IPR002397">
    <property type="entry name" value="Cyt_P450_B"/>
</dbReference>
<dbReference type="OrthoDB" id="3213397at2"/>
<gene>
    <name evidence="10" type="ORF">CF165_42230</name>
</gene>
<organism evidence="10 11">
    <name type="scientific">Amycolatopsis vastitatis</name>
    <dbReference type="NCBI Taxonomy" id="1905142"/>
    <lineage>
        <taxon>Bacteria</taxon>
        <taxon>Bacillati</taxon>
        <taxon>Actinomycetota</taxon>
        <taxon>Actinomycetes</taxon>
        <taxon>Pseudonocardiales</taxon>
        <taxon>Pseudonocardiaceae</taxon>
        <taxon>Amycolatopsis</taxon>
    </lineage>
</organism>
<dbReference type="InterPro" id="IPR036396">
    <property type="entry name" value="Cyt_P450_sf"/>
</dbReference>
<keyword evidence="4 9" id="KW-0479">Metal-binding</keyword>
<dbReference type="PANTHER" id="PTHR46696">
    <property type="entry name" value="P450, PUTATIVE (EUROFUNG)-RELATED"/>
    <property type="match status" value="1"/>
</dbReference>
<dbReference type="CDD" id="cd11078">
    <property type="entry name" value="CYP130-like"/>
    <property type="match status" value="1"/>
</dbReference>
<dbReference type="GO" id="GO:0005506">
    <property type="term" value="F:iron ion binding"/>
    <property type="evidence" value="ECO:0007669"/>
    <property type="project" value="InterPro"/>
</dbReference>
<dbReference type="GO" id="GO:0036199">
    <property type="term" value="F:cholest-4-en-3-one 26-monooxygenase activity"/>
    <property type="evidence" value="ECO:0007669"/>
    <property type="project" value="TreeGrafter"/>
</dbReference>
<dbReference type="RefSeq" id="WP_093953208.1">
    <property type="nucleotide sequence ID" value="NZ_NMUL01000060.1"/>
</dbReference>
<dbReference type="InterPro" id="IPR017972">
    <property type="entry name" value="Cyt_P450_CS"/>
</dbReference>
<evidence type="ECO:0000256" key="2">
    <source>
        <dbReference type="ARBA" id="ARBA00010617"/>
    </source>
</evidence>
<sequence>MTFNPYAYDFHEDPYPTYAWLRAHAPLYRNEELDFWALSRYADVTAGFRDNVRLSSANGVSLDPLAYGPHAHRTMSFLAMDEPRHLRMRALVSRGFTPRRVRELEGRVAELTRQHLDKALERKEFDVIGEFAGKLPMDVISELLGVPAADRDRLRALADTVMHREDGVLDVPPPAVEAAIELAGYYADMLAQRRRHRGEDLVSALLDAEIDGERLKDEEVIGFVFLMVVAGNETTTKLLGNALYWAWRNPDERTRVLADAALVPAWVEETLRYDTSSQIIVRTAATDLEYHGRTVPEGARVLLLIGSANRDEDAFPGGDSYRIGREFNHQLASFGAGVHFCLGASLARLEARVALTEIVGRVADYEIDDAAAERVHSTNVRGFATLPARITAR</sequence>
<dbReference type="PANTHER" id="PTHR46696:SF4">
    <property type="entry name" value="BIOTIN BIOSYNTHESIS CYTOCHROME P450"/>
    <property type="match status" value="1"/>
</dbReference>
<keyword evidence="6 9" id="KW-0408">Iron</keyword>
<dbReference type="SUPFAM" id="SSF48264">
    <property type="entry name" value="Cytochrome P450"/>
    <property type="match status" value="1"/>
</dbReference>
<dbReference type="GO" id="GO:0008395">
    <property type="term" value="F:steroid hydroxylase activity"/>
    <property type="evidence" value="ECO:0007669"/>
    <property type="project" value="TreeGrafter"/>
</dbReference>